<dbReference type="GO" id="GO:0006325">
    <property type="term" value="P:chromatin organization"/>
    <property type="evidence" value="ECO:0007669"/>
    <property type="project" value="UniProtKB-ARBA"/>
</dbReference>
<evidence type="ECO:0000256" key="2">
    <source>
        <dbReference type="ARBA" id="ARBA00022840"/>
    </source>
</evidence>
<dbReference type="SUPFAM" id="SSF47370">
    <property type="entry name" value="Bromodomain"/>
    <property type="match status" value="1"/>
</dbReference>
<dbReference type="InterPro" id="IPR001487">
    <property type="entry name" value="Bromodomain"/>
</dbReference>
<organism evidence="6 7">
    <name type="scientific">Suillus discolor</name>
    <dbReference type="NCBI Taxonomy" id="1912936"/>
    <lineage>
        <taxon>Eukaryota</taxon>
        <taxon>Fungi</taxon>
        <taxon>Dikarya</taxon>
        <taxon>Basidiomycota</taxon>
        <taxon>Agaricomycotina</taxon>
        <taxon>Agaricomycetes</taxon>
        <taxon>Agaricomycetidae</taxon>
        <taxon>Boletales</taxon>
        <taxon>Suillineae</taxon>
        <taxon>Suillaceae</taxon>
        <taxon>Suillus</taxon>
    </lineage>
</organism>
<dbReference type="InterPro" id="IPR027417">
    <property type="entry name" value="P-loop_NTPase"/>
</dbReference>
<dbReference type="EMBL" id="JABBWM010000023">
    <property type="protein sequence ID" value="KAG2109742.1"/>
    <property type="molecule type" value="Genomic_DNA"/>
</dbReference>
<name>A0A9P7F8E6_9AGAM</name>
<dbReference type="Gene3D" id="3.40.50.10810">
    <property type="entry name" value="Tandem AAA-ATPase domain"/>
    <property type="match status" value="2"/>
</dbReference>
<dbReference type="PRINTS" id="PR00503">
    <property type="entry name" value="BROMODOMAIN"/>
</dbReference>
<evidence type="ECO:0000259" key="5">
    <source>
        <dbReference type="PROSITE" id="PS50014"/>
    </source>
</evidence>
<evidence type="ECO:0000313" key="7">
    <source>
        <dbReference type="Proteomes" id="UP000823399"/>
    </source>
</evidence>
<dbReference type="PROSITE" id="PS50014">
    <property type="entry name" value="BROMODOMAIN_2"/>
    <property type="match status" value="1"/>
</dbReference>
<keyword evidence="3 4" id="KW-0103">Bromodomain</keyword>
<dbReference type="SUPFAM" id="SSF52540">
    <property type="entry name" value="P-loop containing nucleoside triphosphate hydrolases"/>
    <property type="match status" value="1"/>
</dbReference>
<dbReference type="InterPro" id="IPR000330">
    <property type="entry name" value="SNF2_N"/>
</dbReference>
<dbReference type="InterPro" id="IPR036427">
    <property type="entry name" value="Bromodomain-like_sf"/>
</dbReference>
<evidence type="ECO:0000256" key="1">
    <source>
        <dbReference type="ARBA" id="ARBA00022741"/>
    </source>
</evidence>
<feature type="domain" description="Bromo" evidence="5">
    <location>
        <begin position="295"/>
        <end position="350"/>
    </location>
</feature>
<keyword evidence="7" id="KW-1185">Reference proteome</keyword>
<evidence type="ECO:0000256" key="3">
    <source>
        <dbReference type="ARBA" id="ARBA00023117"/>
    </source>
</evidence>
<gene>
    <name evidence="6" type="ORF">F5147DRAFT_652323</name>
</gene>
<dbReference type="GeneID" id="64695873"/>
<accession>A0A9P7F8E6</accession>
<keyword evidence="1" id="KW-0547">Nucleotide-binding</keyword>
<dbReference type="AlphaFoldDB" id="A0A9P7F8E6"/>
<proteinExistence type="predicted"/>
<dbReference type="Pfam" id="PF00176">
    <property type="entry name" value="SNF2-rel_dom"/>
    <property type="match status" value="2"/>
</dbReference>
<dbReference type="RefSeq" id="XP_041293687.1">
    <property type="nucleotide sequence ID" value="XM_041433614.1"/>
</dbReference>
<sequence>MPRRRQGRGGLYAVAHRISEKAMKQPGIAGSQLKGPQWMVKLNGILADEMHLTRSQGLGKTIQTISLVTVTFFIKAKRQRGPYLVIAPRPSGDNDELVWRIRKGNPAQCRNLQGDLRMGQFQVLLTTHEYIIENRPIVSTRDMTDSPSHEEHPVKVLADAHAILPFPLPSHPHRPFSVNFILPKIFSLKSFDEWFNTPFANSGTRNKIELNEEEALSIIRQLHKVLRPLLLRRLKKDVESELPNKMEIIEVRISALQSQLYRQMKKHKMIANGKNTKGKSGVAQDLLTFESAEGKDYPDYYQLIAHPIALSTLRKRGNTGYYKSITHHKEDWKLMFNNARIYGQEGSWVYIDAEEMEKVFHNIVERVTAVTGLPSASPVLVNPREYSALRLTPE</sequence>
<comment type="caution">
    <text evidence="6">The sequence shown here is derived from an EMBL/GenBank/DDBJ whole genome shotgun (WGS) entry which is preliminary data.</text>
</comment>
<dbReference type="SMART" id="SM00297">
    <property type="entry name" value="BROMO"/>
    <property type="match status" value="1"/>
</dbReference>
<dbReference type="GO" id="GO:0005524">
    <property type="term" value="F:ATP binding"/>
    <property type="evidence" value="ECO:0007669"/>
    <property type="project" value="InterPro"/>
</dbReference>
<reference evidence="6" key="1">
    <citation type="journal article" date="2020" name="New Phytol.">
        <title>Comparative genomics reveals dynamic genome evolution in host specialist ectomycorrhizal fungi.</title>
        <authorList>
            <person name="Lofgren L.A."/>
            <person name="Nguyen N.H."/>
            <person name="Vilgalys R."/>
            <person name="Ruytinx J."/>
            <person name="Liao H.L."/>
            <person name="Branco S."/>
            <person name="Kuo A."/>
            <person name="LaButti K."/>
            <person name="Lipzen A."/>
            <person name="Andreopoulos W."/>
            <person name="Pangilinan J."/>
            <person name="Riley R."/>
            <person name="Hundley H."/>
            <person name="Na H."/>
            <person name="Barry K."/>
            <person name="Grigoriev I.V."/>
            <person name="Stajich J.E."/>
            <person name="Kennedy P.G."/>
        </authorList>
    </citation>
    <scope>NUCLEOTIDE SEQUENCE</scope>
    <source>
        <strain evidence="6">FC423</strain>
    </source>
</reference>
<dbReference type="Gene3D" id="1.20.920.10">
    <property type="entry name" value="Bromodomain-like"/>
    <property type="match status" value="1"/>
</dbReference>
<dbReference type="Proteomes" id="UP000823399">
    <property type="component" value="Unassembled WGS sequence"/>
</dbReference>
<keyword evidence="2" id="KW-0067">ATP-binding</keyword>
<evidence type="ECO:0000313" key="6">
    <source>
        <dbReference type="EMBL" id="KAG2109742.1"/>
    </source>
</evidence>
<dbReference type="PANTHER" id="PTHR10799">
    <property type="entry name" value="SNF2/RAD54 HELICASE FAMILY"/>
    <property type="match status" value="1"/>
</dbReference>
<evidence type="ECO:0000256" key="4">
    <source>
        <dbReference type="PROSITE-ProRule" id="PRU00035"/>
    </source>
</evidence>
<protein>
    <submittedName>
        <fullName evidence="6">Bromodomain-containing protein</fullName>
    </submittedName>
</protein>
<dbReference type="OrthoDB" id="2610889at2759"/>
<dbReference type="InterPro" id="IPR038718">
    <property type="entry name" value="SNF2-like_sf"/>
</dbReference>